<sequence length="23" mass="2848">MFTAFHNIAASLICWRFVQRWFC</sequence>
<reference evidence="1 2" key="1">
    <citation type="submission" date="2019-07" db="EMBL/GenBank/DDBJ databases">
        <title>Genome sequencing of the stress-tolerant strain Azospirillum brasilense Az19.</title>
        <authorList>
            <person name="Maroniche G.A."/>
            <person name="Garcia J.E."/>
            <person name="Pagnussat L."/>
            <person name="Amenta M."/>
            <person name="Creus C.M."/>
        </authorList>
    </citation>
    <scope>NUCLEOTIDE SEQUENCE [LARGE SCALE GENOMIC DNA]</scope>
    <source>
        <strain evidence="1 2">Az19</strain>
    </source>
</reference>
<dbReference type="AlphaFoldDB" id="A0A5B0KQR8"/>
<name>A0A5B0KQR8_9PROT</name>
<evidence type="ECO:0000313" key="1">
    <source>
        <dbReference type="EMBL" id="KAA1055022.1"/>
    </source>
</evidence>
<dbReference type="EMBL" id="VEWN01000007">
    <property type="protein sequence ID" value="KAA1055022.1"/>
    <property type="molecule type" value="Genomic_DNA"/>
</dbReference>
<accession>A0A5B0KQR8</accession>
<comment type="caution">
    <text evidence="1">The sequence shown here is derived from an EMBL/GenBank/DDBJ whole genome shotgun (WGS) entry which is preliminary data.</text>
</comment>
<gene>
    <name evidence="1" type="ORF">FH063_005584</name>
</gene>
<proteinExistence type="predicted"/>
<evidence type="ECO:0000313" key="2">
    <source>
        <dbReference type="Proteomes" id="UP000325333"/>
    </source>
</evidence>
<dbReference type="Proteomes" id="UP000325333">
    <property type="component" value="Unassembled WGS sequence"/>
</dbReference>
<organism evidence="1 2">
    <name type="scientific">Azospirillum argentinense</name>
    <dbReference type="NCBI Taxonomy" id="2970906"/>
    <lineage>
        <taxon>Bacteria</taxon>
        <taxon>Pseudomonadati</taxon>
        <taxon>Pseudomonadota</taxon>
        <taxon>Alphaproteobacteria</taxon>
        <taxon>Rhodospirillales</taxon>
        <taxon>Azospirillaceae</taxon>
        <taxon>Azospirillum</taxon>
    </lineage>
</organism>
<protein>
    <submittedName>
        <fullName evidence="1">Uncharacterized protein</fullName>
    </submittedName>
</protein>